<proteinExistence type="predicted"/>
<dbReference type="EMBL" id="MN739440">
    <property type="protein sequence ID" value="QHT04863.1"/>
    <property type="molecule type" value="Genomic_DNA"/>
</dbReference>
<dbReference type="AlphaFoldDB" id="A0A6C0CKN6"/>
<protein>
    <submittedName>
        <fullName evidence="1">Uncharacterized protein</fullName>
    </submittedName>
</protein>
<sequence>MDSTSAHPLIQLPKNYIKCMDTTNQYDVFIHLTPDVNTNYVVDVCLLKPEVTINISPQSLGMTASNPKDLFTIKGVNLDWVLDVYHIEFMVNNITITKFFNILQLCEFFSKEIPISFESTCLKFVRKTHAMNKLGKITLELRKYNHNTSHQNTLQSTLKYEKIIKTPETVVNKESEKYVLVNLQGFAVNEYIQNVDYSLVKDDKHFEVDRVEFICLTQLHYPMYKNMKGYSGGNHLIGAKLYSNDFFESEVYWKTPDVEISKSVYYTYGIDFRFKPATRPDVSETVSTSYGIEIGTSNLMYGGSIGVNSKYIDTKPPTNYKEYDPSDLDEMSDRIRCKLVCMNAKSFRISITPGILNTFFKNTINKNAPCILELDFDCEKFQELFEYVNVDYAHQRIGSFNQHTYENMFYLFQALPIYYNKLLEFTFYVNGADKVGKEFFMSFASAKHIRPNISGTILEQNVCSAHYKYISVDNSTDYPTELKVLPLSKDQEPYIYYELDVPYHGQLYDYDLVMKYGIVKKELIDFDIVPLHNHDTLHELLKNDGTVKDKDVHNYQRIGIKVYCEDILNQIIGMNQQHTHKYIKHILDKITLYMNYQTIKYFTAPHAHIPLI</sequence>
<name>A0A6C0CKN6_9ZZZZ</name>
<evidence type="ECO:0000313" key="1">
    <source>
        <dbReference type="EMBL" id="QHT04863.1"/>
    </source>
</evidence>
<reference evidence="1" key="1">
    <citation type="journal article" date="2020" name="Nature">
        <title>Giant virus diversity and host interactions through global metagenomics.</title>
        <authorList>
            <person name="Schulz F."/>
            <person name="Roux S."/>
            <person name="Paez-Espino D."/>
            <person name="Jungbluth S."/>
            <person name="Walsh D.A."/>
            <person name="Denef V.J."/>
            <person name="McMahon K.D."/>
            <person name="Konstantinidis K.T."/>
            <person name="Eloe-Fadrosh E.A."/>
            <person name="Kyrpides N.C."/>
            <person name="Woyke T."/>
        </authorList>
    </citation>
    <scope>NUCLEOTIDE SEQUENCE</scope>
    <source>
        <strain evidence="1">GVMAG-M-3300021343-4</strain>
    </source>
</reference>
<accession>A0A6C0CKN6</accession>
<organism evidence="1">
    <name type="scientific">viral metagenome</name>
    <dbReference type="NCBI Taxonomy" id="1070528"/>
    <lineage>
        <taxon>unclassified sequences</taxon>
        <taxon>metagenomes</taxon>
        <taxon>organismal metagenomes</taxon>
    </lineage>
</organism>